<dbReference type="PANTHER" id="PTHR43877:SF2">
    <property type="entry name" value="AMINOALKYLPHOSPHONATE N-ACETYLTRANSFERASE-RELATED"/>
    <property type="match status" value="1"/>
</dbReference>
<dbReference type="KEGG" id="dee:HQN60_07250"/>
<dbReference type="SUPFAM" id="SSF55729">
    <property type="entry name" value="Acyl-CoA N-acyltransferases (Nat)"/>
    <property type="match status" value="1"/>
</dbReference>
<name>A0A6M8SSV8_9NEIS</name>
<dbReference type="PANTHER" id="PTHR43877">
    <property type="entry name" value="AMINOALKYLPHOSPHONATE N-ACETYLTRANSFERASE-RELATED-RELATED"/>
    <property type="match status" value="1"/>
</dbReference>
<protein>
    <submittedName>
        <fullName evidence="4">GNAT family N-acetyltransferase</fullName>
    </submittedName>
</protein>
<evidence type="ECO:0000259" key="3">
    <source>
        <dbReference type="PROSITE" id="PS51186"/>
    </source>
</evidence>
<proteinExistence type="predicted"/>
<feature type="domain" description="N-acetyltransferase" evidence="3">
    <location>
        <begin position="8"/>
        <end position="163"/>
    </location>
</feature>
<dbReference type="AlphaFoldDB" id="A0A6M8SSV8"/>
<dbReference type="RefSeq" id="WP_173533014.1">
    <property type="nucleotide sequence ID" value="NZ_CP054143.1"/>
</dbReference>
<evidence type="ECO:0000313" key="5">
    <source>
        <dbReference type="Proteomes" id="UP000504844"/>
    </source>
</evidence>
<evidence type="ECO:0000313" key="4">
    <source>
        <dbReference type="EMBL" id="QKJ66510.1"/>
    </source>
</evidence>
<dbReference type="Gene3D" id="3.40.630.30">
    <property type="match status" value="1"/>
</dbReference>
<accession>A0A6M8SSV8</accession>
<dbReference type="EMBL" id="CP054143">
    <property type="protein sequence ID" value="QKJ66510.1"/>
    <property type="molecule type" value="Genomic_DNA"/>
</dbReference>
<dbReference type="Pfam" id="PF00583">
    <property type="entry name" value="Acetyltransf_1"/>
    <property type="match status" value="1"/>
</dbReference>
<keyword evidence="5" id="KW-1185">Reference proteome</keyword>
<dbReference type="Proteomes" id="UP000504844">
    <property type="component" value="Chromosome"/>
</dbReference>
<dbReference type="CDD" id="cd04301">
    <property type="entry name" value="NAT_SF"/>
    <property type="match status" value="1"/>
</dbReference>
<sequence length="180" mass="20806">MMPEPTQYTFRRAALDDLLFVVSWARSAEELRYVFPRAAWPAETLQLVEHLASHEESFVVCDQNRVVGFANLYNPRAQKTWIGHFIVHPDHRRSGVAHFLICALQTIAKERYQSHTLATICFESNPIGLAFYQRLGFTIAGWETRLDHRAEGAKVFRLEKILDEIEASSERTLRSHAEQH</sequence>
<evidence type="ECO:0000256" key="2">
    <source>
        <dbReference type="ARBA" id="ARBA00023315"/>
    </source>
</evidence>
<dbReference type="PROSITE" id="PS51186">
    <property type="entry name" value="GNAT"/>
    <property type="match status" value="1"/>
</dbReference>
<dbReference type="GO" id="GO:0016747">
    <property type="term" value="F:acyltransferase activity, transferring groups other than amino-acyl groups"/>
    <property type="evidence" value="ECO:0007669"/>
    <property type="project" value="InterPro"/>
</dbReference>
<organism evidence="4 5">
    <name type="scientific">Deefgea piscis</name>
    <dbReference type="NCBI Taxonomy" id="2739061"/>
    <lineage>
        <taxon>Bacteria</taxon>
        <taxon>Pseudomonadati</taxon>
        <taxon>Pseudomonadota</taxon>
        <taxon>Betaproteobacteria</taxon>
        <taxon>Neisseriales</taxon>
        <taxon>Chitinibacteraceae</taxon>
        <taxon>Deefgea</taxon>
    </lineage>
</organism>
<dbReference type="InterPro" id="IPR016181">
    <property type="entry name" value="Acyl_CoA_acyltransferase"/>
</dbReference>
<reference evidence="4 5" key="1">
    <citation type="submission" date="2020-05" db="EMBL/GenBank/DDBJ databases">
        <title>Complete genome sequence of Deefgea sp. D17.</title>
        <authorList>
            <person name="Bae J.-W."/>
            <person name="Han J.E."/>
        </authorList>
    </citation>
    <scope>NUCLEOTIDE SEQUENCE [LARGE SCALE GENOMIC DNA]</scope>
    <source>
        <strain evidence="4 5">D17</strain>
    </source>
</reference>
<dbReference type="InterPro" id="IPR000182">
    <property type="entry name" value="GNAT_dom"/>
</dbReference>
<keyword evidence="1 4" id="KW-0808">Transferase</keyword>
<dbReference type="InterPro" id="IPR050832">
    <property type="entry name" value="Bact_Acetyltransf"/>
</dbReference>
<gene>
    <name evidence="4" type="ORF">HQN60_07250</name>
</gene>
<keyword evidence="2" id="KW-0012">Acyltransferase</keyword>
<evidence type="ECO:0000256" key="1">
    <source>
        <dbReference type="ARBA" id="ARBA00022679"/>
    </source>
</evidence>